<sequence length="133" mass="15329">MRVKLMIIKDYQVESAFINVTKLARILGISPSTIWRLIRNRQFFIPYQIFNFTPMVCIDDLVEWYCARDCLSALEAAETEALEKNEQEETAHARKMKEEAMARARATSIVDDALAAMGLADSSPRSRVFRPRR</sequence>
<dbReference type="Proteomes" id="UP000179840">
    <property type="component" value="Unassembled WGS sequence"/>
</dbReference>
<evidence type="ECO:0000313" key="3">
    <source>
        <dbReference type="Proteomes" id="UP000179840"/>
    </source>
</evidence>
<comment type="caution">
    <text evidence="2">The sequence shown here is derived from an EMBL/GenBank/DDBJ whole genome shotgun (WGS) entry which is preliminary data.</text>
</comment>
<organism evidence="2 3">
    <name type="scientific">Janthinobacterium lividum</name>
    <dbReference type="NCBI Taxonomy" id="29581"/>
    <lineage>
        <taxon>Bacteria</taxon>
        <taxon>Pseudomonadati</taxon>
        <taxon>Pseudomonadota</taxon>
        <taxon>Betaproteobacteria</taxon>
        <taxon>Burkholderiales</taxon>
        <taxon>Oxalobacteraceae</taxon>
        <taxon>Janthinobacterium</taxon>
    </lineage>
</organism>
<evidence type="ECO:0000256" key="1">
    <source>
        <dbReference type="SAM" id="Coils"/>
    </source>
</evidence>
<name>A0A1S1UCH9_9BURK</name>
<keyword evidence="1" id="KW-0175">Coiled coil</keyword>
<gene>
    <name evidence="2" type="ORF">AKG95_11285</name>
</gene>
<protein>
    <recommendedName>
        <fullName evidence="4">Helix-turn-helix domain-containing protein</fullName>
    </recommendedName>
</protein>
<evidence type="ECO:0008006" key="4">
    <source>
        <dbReference type="Google" id="ProtNLM"/>
    </source>
</evidence>
<reference evidence="2 3" key="1">
    <citation type="submission" date="2015-06" db="EMBL/GenBank/DDBJ databases">
        <title>Draft genome sequencing of a biphenyl-degrading bacterium, Janthinobacterium lividum MEG1.</title>
        <authorList>
            <person name="Shimodaira J."/>
            <person name="Hatta T."/>
        </authorList>
    </citation>
    <scope>NUCLEOTIDE SEQUENCE [LARGE SCALE GENOMIC DNA]</scope>
    <source>
        <strain evidence="2 3">MEG1</strain>
    </source>
</reference>
<dbReference type="AlphaFoldDB" id="A0A1S1UCH9"/>
<accession>A0A1S1UCH9</accession>
<dbReference type="EMBL" id="LFKP01000005">
    <property type="protein sequence ID" value="OHV97729.1"/>
    <property type="molecule type" value="Genomic_DNA"/>
</dbReference>
<evidence type="ECO:0000313" key="2">
    <source>
        <dbReference type="EMBL" id="OHV97729.1"/>
    </source>
</evidence>
<proteinExistence type="predicted"/>
<feature type="coiled-coil region" evidence="1">
    <location>
        <begin position="71"/>
        <end position="99"/>
    </location>
</feature>